<reference evidence="8 9" key="1">
    <citation type="journal article" date="2018" name="Sci. Rep.">
        <title>Comparative analysis of the Pocillopora damicornis genome highlights role of immune system in coral evolution.</title>
        <authorList>
            <person name="Cunning R."/>
            <person name="Bay R.A."/>
            <person name="Gillette P."/>
            <person name="Baker A.C."/>
            <person name="Traylor-Knowles N."/>
        </authorList>
    </citation>
    <scope>NUCLEOTIDE SEQUENCE [LARGE SCALE GENOMIC DNA]</scope>
    <source>
        <strain evidence="8">RSMAS</strain>
        <tissue evidence="8">Whole animal</tissue>
    </source>
</reference>
<accession>A0A3M6UVN0</accession>
<dbReference type="InterPro" id="IPR008906">
    <property type="entry name" value="HATC_C_dom"/>
</dbReference>
<dbReference type="OrthoDB" id="1607513at2759"/>
<feature type="region of interest" description="Disordered" evidence="6">
    <location>
        <begin position="1"/>
        <end position="31"/>
    </location>
</feature>
<evidence type="ECO:0000256" key="1">
    <source>
        <dbReference type="ARBA" id="ARBA00004123"/>
    </source>
</evidence>
<organism evidence="8 9">
    <name type="scientific">Pocillopora damicornis</name>
    <name type="common">Cauliflower coral</name>
    <name type="synonym">Millepora damicornis</name>
    <dbReference type="NCBI Taxonomy" id="46731"/>
    <lineage>
        <taxon>Eukaryota</taxon>
        <taxon>Metazoa</taxon>
        <taxon>Cnidaria</taxon>
        <taxon>Anthozoa</taxon>
        <taxon>Hexacorallia</taxon>
        <taxon>Scleractinia</taxon>
        <taxon>Astrocoeniina</taxon>
        <taxon>Pocilloporidae</taxon>
        <taxon>Pocillopora</taxon>
    </lineage>
</organism>
<gene>
    <name evidence="8" type="ORF">pdam_00023626</name>
</gene>
<dbReference type="GO" id="GO:0046983">
    <property type="term" value="F:protein dimerization activity"/>
    <property type="evidence" value="ECO:0007669"/>
    <property type="project" value="InterPro"/>
</dbReference>
<sequence>MSDVSEVTSNSQAPMEAPDREANTSSSGNFDAGKRLRSAVWHFFTISIEVVGTSQCTIWSDVVKHANNTSNLFKHLKLKHPAQHKEAENQRKEEEEKASKRHKTTDNLQQHTISEMTQTWQKYSPTCARSKNIDQALIRMIAINMQPATIVEDTGFQSLVCLLDSWYQLSSRRHIMRSLLPDMYITRAGEIKRELLQISHVAVTSDLWTSRTVIIAITCHFVTSTWELKFLVLAMFGLKKDHTTEHIAASFPKVAEEWGVSRKVVAMVTDNATNIVAAVRHTGWTHVPCFAHTLNLVVSEAIKAETKIHQLRKSCRDIVSFFHFSIEASEKLKEIQLQLGIPENKLIQEVIPPANSRQCLTGAITEKDTPLVSNLSYQMRHRFTNIESACMLAMSTFLDPQMKKLAFSDSPAMRQAEQWVVQEMSGHVQTNDSNEDRQPSNTTEAAGLWDLFDSVVQQSTSQRTSTSNATLEARKYFEEPVLARLQDPSLWWKENERYYELIAKIAKKYLCIPGTSVPAKRVFSKVGELVSMRRNQLKPKIVNIFLFLNKNI</sequence>
<protein>
    <recommendedName>
        <fullName evidence="7">HAT C-terminal dimerisation domain-containing protein</fullName>
    </recommendedName>
</protein>
<dbReference type="PANTHER" id="PTHR46481:SF10">
    <property type="entry name" value="ZINC FINGER BED DOMAIN-CONTAINING PROTEIN 39"/>
    <property type="match status" value="1"/>
</dbReference>
<dbReference type="Proteomes" id="UP000275408">
    <property type="component" value="Unassembled WGS sequence"/>
</dbReference>
<feature type="region of interest" description="Disordered" evidence="6">
    <location>
        <begin position="79"/>
        <end position="106"/>
    </location>
</feature>
<feature type="compositionally biased region" description="Polar residues" evidence="6">
    <location>
        <begin position="1"/>
        <end position="13"/>
    </location>
</feature>
<name>A0A3M6UVN0_POCDA</name>
<feature type="compositionally biased region" description="Basic and acidic residues" evidence="6">
    <location>
        <begin position="83"/>
        <end position="98"/>
    </location>
</feature>
<keyword evidence="4" id="KW-0862">Zinc</keyword>
<keyword evidence="3" id="KW-0863">Zinc-finger</keyword>
<dbReference type="SUPFAM" id="SSF140996">
    <property type="entry name" value="Hermes dimerisation domain"/>
    <property type="match status" value="1"/>
</dbReference>
<evidence type="ECO:0000256" key="6">
    <source>
        <dbReference type="SAM" id="MobiDB-lite"/>
    </source>
</evidence>
<keyword evidence="9" id="KW-1185">Reference proteome</keyword>
<feature type="domain" description="HAT C-terminal dimerisation" evidence="7">
    <location>
        <begin position="472"/>
        <end position="552"/>
    </location>
</feature>
<evidence type="ECO:0000256" key="5">
    <source>
        <dbReference type="ARBA" id="ARBA00023242"/>
    </source>
</evidence>
<dbReference type="STRING" id="46731.A0A3M6UVN0"/>
<comment type="caution">
    <text evidence="8">The sequence shown here is derived from an EMBL/GenBank/DDBJ whole genome shotgun (WGS) entry which is preliminary data.</text>
</comment>
<dbReference type="SUPFAM" id="SSF53098">
    <property type="entry name" value="Ribonuclease H-like"/>
    <property type="match status" value="1"/>
</dbReference>
<evidence type="ECO:0000256" key="4">
    <source>
        <dbReference type="ARBA" id="ARBA00022833"/>
    </source>
</evidence>
<dbReference type="InterPro" id="IPR052035">
    <property type="entry name" value="ZnF_BED_domain_contain"/>
</dbReference>
<proteinExistence type="predicted"/>
<evidence type="ECO:0000259" key="7">
    <source>
        <dbReference type="Pfam" id="PF05699"/>
    </source>
</evidence>
<comment type="subcellular location">
    <subcellularLocation>
        <location evidence="1">Nucleus</location>
    </subcellularLocation>
</comment>
<dbReference type="Pfam" id="PF05699">
    <property type="entry name" value="Dimer_Tnp_hAT"/>
    <property type="match status" value="1"/>
</dbReference>
<dbReference type="SMART" id="SM00614">
    <property type="entry name" value="ZnF_BED"/>
    <property type="match status" value="1"/>
</dbReference>
<dbReference type="AlphaFoldDB" id="A0A3M6UVN0"/>
<keyword evidence="5" id="KW-0539">Nucleus</keyword>
<evidence type="ECO:0000313" key="8">
    <source>
        <dbReference type="EMBL" id="RMX57763.1"/>
    </source>
</evidence>
<dbReference type="PANTHER" id="PTHR46481">
    <property type="entry name" value="ZINC FINGER BED DOMAIN-CONTAINING PROTEIN 4"/>
    <property type="match status" value="1"/>
</dbReference>
<dbReference type="EMBL" id="RCHS01000616">
    <property type="protein sequence ID" value="RMX57763.1"/>
    <property type="molecule type" value="Genomic_DNA"/>
</dbReference>
<dbReference type="InterPro" id="IPR012337">
    <property type="entry name" value="RNaseH-like_sf"/>
</dbReference>
<keyword evidence="2" id="KW-0479">Metal-binding</keyword>
<evidence type="ECO:0000256" key="3">
    <source>
        <dbReference type="ARBA" id="ARBA00022771"/>
    </source>
</evidence>
<evidence type="ECO:0000313" key="9">
    <source>
        <dbReference type="Proteomes" id="UP000275408"/>
    </source>
</evidence>
<evidence type="ECO:0000256" key="2">
    <source>
        <dbReference type="ARBA" id="ARBA00022723"/>
    </source>
</evidence>